<protein>
    <submittedName>
        <fullName evidence="2">Uncharacterized protein</fullName>
    </submittedName>
</protein>
<organism evidence="2">
    <name type="scientific">Sesamum calycinum</name>
    <dbReference type="NCBI Taxonomy" id="2727403"/>
    <lineage>
        <taxon>Eukaryota</taxon>
        <taxon>Viridiplantae</taxon>
        <taxon>Streptophyta</taxon>
        <taxon>Embryophyta</taxon>
        <taxon>Tracheophyta</taxon>
        <taxon>Spermatophyta</taxon>
        <taxon>Magnoliopsida</taxon>
        <taxon>eudicotyledons</taxon>
        <taxon>Gunneridae</taxon>
        <taxon>Pentapetalae</taxon>
        <taxon>asterids</taxon>
        <taxon>lamiids</taxon>
        <taxon>Lamiales</taxon>
        <taxon>Pedaliaceae</taxon>
        <taxon>Sesamum</taxon>
    </lineage>
</organism>
<gene>
    <name evidence="2" type="ORF">Scaly_3057800</name>
</gene>
<feature type="compositionally biased region" description="Low complexity" evidence="1">
    <location>
        <begin position="29"/>
        <end position="41"/>
    </location>
</feature>
<evidence type="ECO:0000313" key="2">
    <source>
        <dbReference type="EMBL" id="KAL0300139.1"/>
    </source>
</evidence>
<feature type="region of interest" description="Disordered" evidence="1">
    <location>
        <begin position="1"/>
        <end position="46"/>
    </location>
</feature>
<dbReference type="AlphaFoldDB" id="A0AAW2K086"/>
<reference evidence="2" key="2">
    <citation type="journal article" date="2024" name="Plant">
        <title>Genomic evolution and insights into agronomic trait innovations of Sesamum species.</title>
        <authorList>
            <person name="Miao H."/>
            <person name="Wang L."/>
            <person name="Qu L."/>
            <person name="Liu H."/>
            <person name="Sun Y."/>
            <person name="Le M."/>
            <person name="Wang Q."/>
            <person name="Wei S."/>
            <person name="Zheng Y."/>
            <person name="Lin W."/>
            <person name="Duan Y."/>
            <person name="Cao H."/>
            <person name="Xiong S."/>
            <person name="Wang X."/>
            <person name="Wei L."/>
            <person name="Li C."/>
            <person name="Ma Q."/>
            <person name="Ju M."/>
            <person name="Zhao R."/>
            <person name="Li G."/>
            <person name="Mu C."/>
            <person name="Tian Q."/>
            <person name="Mei H."/>
            <person name="Zhang T."/>
            <person name="Gao T."/>
            <person name="Zhang H."/>
        </authorList>
    </citation>
    <scope>NUCLEOTIDE SEQUENCE</scope>
    <source>
        <strain evidence="2">KEN8</strain>
    </source>
</reference>
<proteinExistence type="predicted"/>
<accession>A0AAW2K086</accession>
<comment type="caution">
    <text evidence="2">The sequence shown here is derived from an EMBL/GenBank/DDBJ whole genome shotgun (WGS) entry which is preliminary data.</text>
</comment>
<evidence type="ECO:0000256" key="1">
    <source>
        <dbReference type="SAM" id="MobiDB-lite"/>
    </source>
</evidence>
<sequence>MDHPVEPSVAEQPRKMTSRRITRSKFIESSSQPNFASSQSNTSEMASQQMLHNFTQCSTVNQSSANVVPLSHKRRQEVCHNDKLKCSSGCN</sequence>
<dbReference type="EMBL" id="JACGWM010000708">
    <property type="protein sequence ID" value="KAL0300139.1"/>
    <property type="molecule type" value="Genomic_DNA"/>
</dbReference>
<name>A0AAW2K086_9LAMI</name>
<reference evidence="2" key="1">
    <citation type="submission" date="2020-06" db="EMBL/GenBank/DDBJ databases">
        <authorList>
            <person name="Li T."/>
            <person name="Hu X."/>
            <person name="Zhang T."/>
            <person name="Song X."/>
            <person name="Zhang H."/>
            <person name="Dai N."/>
            <person name="Sheng W."/>
            <person name="Hou X."/>
            <person name="Wei L."/>
        </authorList>
    </citation>
    <scope>NUCLEOTIDE SEQUENCE</scope>
    <source>
        <strain evidence="2">KEN8</strain>
        <tissue evidence="2">Leaf</tissue>
    </source>
</reference>